<dbReference type="AlphaFoldDB" id="A0A3B1E949"/>
<gene>
    <name evidence="1" type="ORF">MNB_ARC-1_1120</name>
</gene>
<reference evidence="1" key="1">
    <citation type="submission" date="2018-10" db="EMBL/GenBank/DDBJ databases">
        <authorList>
            <person name="Aoki K."/>
        </authorList>
    </citation>
    <scope>NUCLEOTIDE SEQUENCE</scope>
</reference>
<organism evidence="1">
    <name type="scientific">hydrothermal vent metagenome</name>
    <dbReference type="NCBI Taxonomy" id="652676"/>
    <lineage>
        <taxon>unclassified sequences</taxon>
        <taxon>metagenomes</taxon>
        <taxon>ecological metagenomes</taxon>
    </lineage>
</organism>
<dbReference type="EMBL" id="UOYO01000018">
    <property type="protein sequence ID" value="VAY86957.1"/>
    <property type="molecule type" value="Genomic_DNA"/>
</dbReference>
<proteinExistence type="predicted"/>
<evidence type="ECO:0000313" key="1">
    <source>
        <dbReference type="EMBL" id="VAY86957.1"/>
    </source>
</evidence>
<name>A0A3B1E949_9ZZZZ</name>
<protein>
    <submittedName>
        <fullName evidence="1">Uncharacterized protein</fullName>
    </submittedName>
</protein>
<accession>A0A3B1E949</accession>
<sequence>MLFYGLFYGLKTYKYDGYTSSVLTQAQKDEMEFADMDDEDEIKQDCEPPLLPTLLGQTKRWKEHNCNQ</sequence>